<dbReference type="InterPro" id="IPR029021">
    <property type="entry name" value="Prot-tyrosine_phosphatase-like"/>
</dbReference>
<dbReference type="Gene3D" id="3.90.190.10">
    <property type="entry name" value="Protein tyrosine phosphatase superfamily"/>
    <property type="match status" value="1"/>
</dbReference>
<dbReference type="Pfam" id="PF00581">
    <property type="entry name" value="Rhodanese"/>
    <property type="match status" value="1"/>
</dbReference>
<feature type="compositionally biased region" description="Low complexity" evidence="1">
    <location>
        <begin position="261"/>
        <end position="278"/>
    </location>
</feature>
<dbReference type="Proteomes" id="UP000041254">
    <property type="component" value="Unassembled WGS sequence"/>
</dbReference>
<dbReference type="EMBL" id="CDMY01000480">
    <property type="protein sequence ID" value="CEM16645.1"/>
    <property type="molecule type" value="Genomic_DNA"/>
</dbReference>
<dbReference type="GO" id="GO:0001691">
    <property type="term" value="F:pseudophosphatase activity"/>
    <property type="evidence" value="ECO:0007669"/>
    <property type="project" value="TreeGrafter"/>
</dbReference>
<feature type="region of interest" description="Disordered" evidence="1">
    <location>
        <begin position="446"/>
        <end position="496"/>
    </location>
</feature>
<evidence type="ECO:0000313" key="4">
    <source>
        <dbReference type="Proteomes" id="UP000041254"/>
    </source>
</evidence>
<feature type="compositionally biased region" description="Basic and acidic residues" evidence="1">
    <location>
        <begin position="468"/>
        <end position="486"/>
    </location>
</feature>
<dbReference type="SUPFAM" id="SSF52821">
    <property type="entry name" value="Rhodanese/Cell cycle control phosphatase"/>
    <property type="match status" value="1"/>
</dbReference>
<dbReference type="AlphaFoldDB" id="A0A0G4FQD1"/>
<evidence type="ECO:0000313" key="3">
    <source>
        <dbReference type="EMBL" id="CEM16645.1"/>
    </source>
</evidence>
<accession>A0A0G4FQD1</accession>
<dbReference type="PROSITE" id="PS50206">
    <property type="entry name" value="RHODANESE_3"/>
    <property type="match status" value="1"/>
</dbReference>
<dbReference type="GO" id="GO:0005739">
    <property type="term" value="C:mitochondrion"/>
    <property type="evidence" value="ECO:0007669"/>
    <property type="project" value="TreeGrafter"/>
</dbReference>
<gene>
    <name evidence="3" type="ORF">Vbra_15950</name>
</gene>
<proteinExistence type="predicted"/>
<feature type="compositionally biased region" description="Pro residues" evidence="1">
    <location>
        <begin position="242"/>
        <end position="260"/>
    </location>
</feature>
<dbReference type="InterPro" id="IPR001763">
    <property type="entry name" value="Rhodanese-like_dom"/>
</dbReference>
<organism evidence="3 4">
    <name type="scientific">Vitrella brassicaformis (strain CCMP3155)</name>
    <dbReference type="NCBI Taxonomy" id="1169540"/>
    <lineage>
        <taxon>Eukaryota</taxon>
        <taxon>Sar</taxon>
        <taxon>Alveolata</taxon>
        <taxon>Colpodellida</taxon>
        <taxon>Vitrellaceae</taxon>
        <taxon>Vitrella</taxon>
    </lineage>
</organism>
<dbReference type="InterPro" id="IPR053272">
    <property type="entry name" value="STY_interacting-like"/>
</dbReference>
<dbReference type="Gene3D" id="3.40.250.10">
    <property type="entry name" value="Rhodanese-like domain"/>
    <property type="match status" value="1"/>
</dbReference>
<evidence type="ECO:0000256" key="1">
    <source>
        <dbReference type="SAM" id="MobiDB-lite"/>
    </source>
</evidence>
<reference evidence="3 4" key="1">
    <citation type="submission" date="2014-11" db="EMBL/GenBank/DDBJ databases">
        <authorList>
            <person name="Zhu J."/>
            <person name="Qi W."/>
            <person name="Song R."/>
        </authorList>
    </citation>
    <scope>NUCLEOTIDE SEQUENCE [LARGE SCALE GENOMIC DNA]</scope>
</reference>
<dbReference type="PANTHER" id="PTHR46659:SF1">
    <property type="entry name" value="SERINE_THREONINE_TYROSINE-INTERACTING-LIKE PROTEIN 1"/>
    <property type="match status" value="1"/>
</dbReference>
<feature type="compositionally biased region" description="Basic and acidic residues" evidence="1">
    <location>
        <begin position="9"/>
        <end position="24"/>
    </location>
</feature>
<feature type="region of interest" description="Disordered" evidence="1">
    <location>
        <begin position="215"/>
        <end position="316"/>
    </location>
</feature>
<dbReference type="InterPro" id="IPR036873">
    <property type="entry name" value="Rhodanese-like_dom_sf"/>
</dbReference>
<evidence type="ECO:0000259" key="2">
    <source>
        <dbReference type="PROSITE" id="PS50206"/>
    </source>
</evidence>
<dbReference type="SUPFAM" id="SSF52799">
    <property type="entry name" value="(Phosphotyrosine protein) phosphatases II"/>
    <property type="match status" value="1"/>
</dbReference>
<dbReference type="SMART" id="SM00450">
    <property type="entry name" value="RHOD"/>
    <property type="match status" value="1"/>
</dbReference>
<name>A0A0G4FQD1_VITBC</name>
<dbReference type="PANTHER" id="PTHR46659">
    <property type="entry name" value="SERINE/THREONINE/TYROSINE-INTERACTING-LIKE PROTEIN 1"/>
    <property type="match status" value="1"/>
</dbReference>
<dbReference type="GO" id="GO:0019903">
    <property type="term" value="F:protein phosphatase binding"/>
    <property type="evidence" value="ECO:0007669"/>
    <property type="project" value="TreeGrafter"/>
</dbReference>
<dbReference type="STRING" id="1169540.A0A0G4FQD1"/>
<feature type="compositionally biased region" description="Low complexity" evidence="1">
    <location>
        <begin position="221"/>
        <end position="241"/>
    </location>
</feature>
<dbReference type="GO" id="GO:0062030">
    <property type="term" value="P:negative regulation of stress granule assembly"/>
    <property type="evidence" value="ECO:0007669"/>
    <property type="project" value="TreeGrafter"/>
</dbReference>
<feature type="domain" description="Rhodanese" evidence="2">
    <location>
        <begin position="47"/>
        <end position="155"/>
    </location>
</feature>
<feature type="region of interest" description="Disordered" evidence="1">
    <location>
        <begin position="1"/>
        <end position="26"/>
    </location>
</feature>
<dbReference type="GO" id="GO:0004864">
    <property type="term" value="F:protein phosphatase inhibitor activity"/>
    <property type="evidence" value="ECO:0007669"/>
    <property type="project" value="TreeGrafter"/>
</dbReference>
<dbReference type="InParanoid" id="A0A0G4FQD1"/>
<dbReference type="OrthoDB" id="26523at2759"/>
<dbReference type="VEuPathDB" id="CryptoDB:Vbra_15950"/>
<keyword evidence="4" id="KW-1185">Reference proteome</keyword>
<feature type="compositionally biased region" description="Gly residues" evidence="1">
    <location>
        <begin position="296"/>
        <end position="309"/>
    </location>
</feature>
<protein>
    <recommendedName>
        <fullName evidence="2">Rhodanese domain-containing protein</fullName>
    </recommendedName>
</protein>
<sequence>MDFQSMLRRAKEEARQARDGKHDGLPLTAVKPGKLFNLLQTMKDQGSRKSLLLVDVRPPQQYKQGHIRGASNMTSVSVASGTFHPPRGSDSSMLNDKMTVICYNEDHTKAHTPMTDEGQAQVLQLIRRSGHLVKEVGLLEGGVCAFRELYPFLCLSSDEEKDPHLSAKAYMRYPVEITPQQIYVGHLFHGCNARIFERLQIKSLIDLTPNGIMSAANDGQTSPTTAAPSTAASSHAASPTSPHTPVPPALEAPPNAPPLALPEASNEQQDPQQQQQQQGGDGSSLDDIDDDVQVQGGEGNGNGDGNGGDGGRRRTYNRADVLGPVDLDDYHHIPVHASGWTGGGLQQCVRVLQKLLKSNNNNNNSSASAAAAAASAQEPNKLPLLIFDVSGQDACVVALAAYYIAAKGWPVTTALTFLANKHGDIAPSPANWQQLNIFTEYLKQAQERRSGSTSSDMAGGADDEDRMDEGPAERGESSASAEARDEHEDEDEQDHGAVDGGFLRAFFEKSCSSFGLPDKGLTLSPLSNPVRLIGLRQRVSYLFSAPPAAEADAAGDDAAAAALQECRQGYDGIFDAIRMGGSLSAAQWRFLSSEYHRCITPSPPPSLPSPPLPVLVEVLLSALDTWQPISLQQALENPFIGQPDALLMHTISETDAGRWVAANALNALRHVSAVDETSANRRQWTVNISDGDGDESAAKLRSFRIDMCDKAVGSVVSRGMREGREGEKAAVLLNAVLLTSDASPGKATNGRLSEQETQLAWGVFRALVDLVMTIYQSHDPTVRDDRCVSLYRPALAALYCGFIQPSAPQQRRQCIFAANRTEFIEAAKQNGHLRDAISMLCEVWFERYPSDLNDLARGIVSVSEDDGLPVLVTDIVRPLAFLIGAINQPS</sequence>